<dbReference type="EMBL" id="BJVJ01000065">
    <property type="protein sequence ID" value="GEL25854.1"/>
    <property type="molecule type" value="Genomic_DNA"/>
</dbReference>
<proteinExistence type="predicted"/>
<gene>
    <name evidence="1" type="ORF">PSU4_48080</name>
</gene>
<reference evidence="1 2" key="1">
    <citation type="submission" date="2019-07" db="EMBL/GenBank/DDBJ databases">
        <title>Whole genome shotgun sequence of Pseudonocardia sulfidoxydans NBRC 16205.</title>
        <authorList>
            <person name="Hosoyama A."/>
            <person name="Uohara A."/>
            <person name="Ohji S."/>
            <person name="Ichikawa N."/>
        </authorList>
    </citation>
    <scope>NUCLEOTIDE SEQUENCE [LARGE SCALE GENOMIC DNA]</scope>
    <source>
        <strain evidence="1 2">NBRC 16205</strain>
    </source>
</reference>
<protein>
    <submittedName>
        <fullName evidence="1">Uncharacterized protein</fullName>
    </submittedName>
</protein>
<dbReference type="RefSeq" id="WP_186817150.1">
    <property type="nucleotide sequence ID" value="NZ_BJVJ01000065.1"/>
</dbReference>
<accession>A0A511DQ33</accession>
<evidence type="ECO:0000313" key="2">
    <source>
        <dbReference type="Proteomes" id="UP000321685"/>
    </source>
</evidence>
<evidence type="ECO:0000313" key="1">
    <source>
        <dbReference type="EMBL" id="GEL25854.1"/>
    </source>
</evidence>
<sequence>MTRHASHDCAIVGSFEERLELVASFLTSAVPEGATVLVGCPSVAQLADDLRAWDIDLDELERTGRVVALRARPDPAVELALRAVGTATPPRLLVWGRPWLVARESVLGELARGAEILCLYTAWETTPEHRARLGSLHDVVRSVPSLYDDGLLRVTEGPDGELLLAGECDLSNVSALAEVFESHLAAAPRIVDVGRLRFADVRTVRLLAGLVDDGAAAGIRRARPLIGALLGAASSVHGR</sequence>
<name>A0A511DQ33_9PSEU</name>
<dbReference type="AlphaFoldDB" id="A0A511DQ33"/>
<dbReference type="Proteomes" id="UP000321685">
    <property type="component" value="Unassembled WGS sequence"/>
</dbReference>
<comment type="caution">
    <text evidence="1">The sequence shown here is derived from an EMBL/GenBank/DDBJ whole genome shotgun (WGS) entry which is preliminary data.</text>
</comment>
<keyword evidence="2" id="KW-1185">Reference proteome</keyword>
<organism evidence="1 2">
    <name type="scientific">Pseudonocardia sulfidoxydans NBRC 16205</name>
    <dbReference type="NCBI Taxonomy" id="1223511"/>
    <lineage>
        <taxon>Bacteria</taxon>
        <taxon>Bacillati</taxon>
        <taxon>Actinomycetota</taxon>
        <taxon>Actinomycetes</taxon>
        <taxon>Pseudonocardiales</taxon>
        <taxon>Pseudonocardiaceae</taxon>
        <taxon>Pseudonocardia</taxon>
    </lineage>
</organism>